<dbReference type="SUPFAM" id="SSF52266">
    <property type="entry name" value="SGNH hydrolase"/>
    <property type="match status" value="1"/>
</dbReference>
<dbReference type="Gene3D" id="3.40.50.1110">
    <property type="entry name" value="SGNH hydrolase"/>
    <property type="match status" value="1"/>
</dbReference>
<dbReference type="Proteomes" id="UP000186609">
    <property type="component" value="Chromosome"/>
</dbReference>
<evidence type="ECO:0000313" key="3">
    <source>
        <dbReference type="Proteomes" id="UP000186609"/>
    </source>
</evidence>
<reference evidence="2 3" key="1">
    <citation type="submission" date="2017-01" db="EMBL/GenBank/DDBJ databases">
        <authorList>
            <person name="Mah S.A."/>
            <person name="Swanson W.J."/>
            <person name="Moy G.W."/>
            <person name="Vacquier V.D."/>
        </authorList>
    </citation>
    <scope>NUCLEOTIDE SEQUENCE [LARGE SCALE GENOMIC DNA]</scope>
    <source>
        <strain evidence="2 3">DCY110</strain>
    </source>
</reference>
<proteinExistence type="predicted"/>
<accession>A0A1P8K2J3</accession>
<keyword evidence="1" id="KW-0378">Hydrolase</keyword>
<evidence type="ECO:0000256" key="1">
    <source>
        <dbReference type="ARBA" id="ARBA00022801"/>
    </source>
</evidence>
<dbReference type="PANTHER" id="PTHR45648">
    <property type="entry name" value="GDSL LIPASE/ACYLHYDROLASE FAMILY PROTEIN (AFU_ORTHOLOGUE AFUA_4G14700)"/>
    <property type="match status" value="1"/>
</dbReference>
<evidence type="ECO:0000313" key="2">
    <source>
        <dbReference type="EMBL" id="APW40220.1"/>
    </source>
</evidence>
<dbReference type="Pfam" id="PF00657">
    <property type="entry name" value="Lipase_GDSL"/>
    <property type="match status" value="1"/>
</dbReference>
<name>A0A1P8K2J3_9BURK</name>
<dbReference type="OrthoDB" id="5292073at2"/>
<dbReference type="GO" id="GO:0016788">
    <property type="term" value="F:hydrolase activity, acting on ester bonds"/>
    <property type="evidence" value="ECO:0007669"/>
    <property type="project" value="InterPro"/>
</dbReference>
<dbReference type="EMBL" id="CP019236">
    <property type="protein sequence ID" value="APW40220.1"/>
    <property type="molecule type" value="Genomic_DNA"/>
</dbReference>
<dbReference type="AlphaFoldDB" id="A0A1P8K2J3"/>
<gene>
    <name evidence="2" type="ORF">RD110_25965</name>
</gene>
<organism evidence="2 3">
    <name type="scientific">Rhodoferax koreensis</name>
    <dbReference type="NCBI Taxonomy" id="1842727"/>
    <lineage>
        <taxon>Bacteria</taxon>
        <taxon>Pseudomonadati</taxon>
        <taxon>Pseudomonadota</taxon>
        <taxon>Betaproteobacteria</taxon>
        <taxon>Burkholderiales</taxon>
        <taxon>Comamonadaceae</taxon>
        <taxon>Rhodoferax</taxon>
    </lineage>
</organism>
<dbReference type="InterPro" id="IPR036514">
    <property type="entry name" value="SGNH_hydro_sf"/>
</dbReference>
<keyword evidence="3" id="KW-1185">Reference proteome</keyword>
<dbReference type="InterPro" id="IPR001087">
    <property type="entry name" value="GDSL"/>
</dbReference>
<dbReference type="CDD" id="cd01847">
    <property type="entry name" value="Triacylglycerol_lipase_like"/>
    <property type="match status" value="1"/>
</dbReference>
<evidence type="ECO:0008006" key="4">
    <source>
        <dbReference type="Google" id="ProtNLM"/>
    </source>
</evidence>
<dbReference type="InterPro" id="IPR051058">
    <property type="entry name" value="GDSL_Est/Lipase"/>
</dbReference>
<protein>
    <recommendedName>
        <fullName evidence="4">Esterase</fullName>
    </recommendedName>
</protein>
<dbReference type="KEGG" id="rhy:RD110_25965"/>
<dbReference type="STRING" id="1842727.RD110_25965"/>
<sequence length="362" mass="35941">MFGSGLAAGLMALVLTGCGGGGGGDQSPTVKFSALVSFGDSLSDVGSYRTPGIAAVGGGKYTVNGTDGQIWVERIASQLSLPAPCAAQTGLNASGQLAAFAGPVVDHPGCTGYAQGGSRVTNPIGPWNAALLASPDPDTAFEGQLGQLTVPVATQIATHLARSAGSFSGSELVLVMAGGNDVFSNLATVGVSTTPEQAATAMGTAGAELAALVKTQILAKGAKYVVVVNLPNVSLTPSTLAAEATAPGTKALTDTVTKAFNNQLAAGLAGTAGVVQVDAYAQSTDQTVNPAAYALSNVTTPACSSTSALNPLPGYSLTCTTASTLPVDVSHYLYADGVHPTPFGHSLLARLVSLGMSRAGWL</sequence>
<dbReference type="PANTHER" id="PTHR45648:SF22">
    <property type="entry name" value="GDSL LIPASE_ACYLHYDROLASE FAMILY PROTEIN (AFU_ORTHOLOGUE AFUA_4G14700)"/>
    <property type="match status" value="1"/>
</dbReference>